<dbReference type="PANTHER" id="PTHR33116">
    <property type="entry name" value="REVERSE TRANSCRIPTASE ZINC-BINDING DOMAIN-CONTAINING PROTEIN-RELATED-RELATED"/>
    <property type="match status" value="1"/>
</dbReference>
<accession>A0A438KBW4</accession>
<proteinExistence type="predicted"/>
<evidence type="ECO:0000313" key="4">
    <source>
        <dbReference type="Proteomes" id="UP000288805"/>
    </source>
</evidence>
<sequence>MRRFAQIVDELGLMDIPLQRGVFTWSGGPNNQSWARLDRFLVNTSWLDQFSGVLQSRLPRPLSDHFPVLLEGGGLRRGPSPFRFENMWLQVEGFQDLIRSWWWEIEVRGSASFRLATKLKEIKQKLKVWNKEVFGNLGCNKAAVLQQVEFWDLVESERILSVEETELKKEAKENYKKWVLLEETHWRQLSREIWLREGNRNTSYFHRMANANRRNNYLDRIKIDGVCLSEEQEVREGIANAYQQMLSEDSGWQADIGRLRLDQISHQEVENLEAPFSEAEVHSALMEMNGDKAPGPDGFTVAFWQSCWGFVKEEILAMFKEFHEQNTFLNSLNNTFLVLIPKKVLANRLKKVIGKVVSPAQNAFVMGRQILDASLIANEGLRQGDPLSPYLFVMGMEVLGILIRRAVEGGFLSGCNIREGGRTTLNISHLFFADDTIVFCEANKDHLSHLSWILFWFEAASGLKINLGKSEIIPVGEVDDIEELAVEIGCQVGSLLSQYLGLPLGAPNKASSVWDGVEERVRRRLALWKRQFISKSGRITLIKSTLASIPIYQMSLFRMPKIVVRRLEKLQRDFLWGGGNRERKVHLVKWEIVCGDKEKGGLGLRKLGLLNKALLGIWKEIMKETDWCWDNIEFMVGKGTKIRFWTDVWCAGTALSQTFPHLFALAANRNATVEEMWDKNSDQGGWNLRFLRNFNDWEVGMVGDLLLKLRGLRPSLEEDSVSWKGGKNGKFKVKEAYSCLVNPIDTVFPEKCIWVDSVPTKVAFVAWEATWGKVLTLDRLKRRG</sequence>
<comment type="caution">
    <text evidence="3">The sequence shown here is derived from an EMBL/GenBank/DDBJ whole genome shotgun (WGS) entry which is preliminary data.</text>
</comment>
<dbReference type="SUPFAM" id="SSF56672">
    <property type="entry name" value="DNA/RNA polymerases"/>
    <property type="match status" value="1"/>
</dbReference>
<dbReference type="PANTHER" id="PTHR33116:SF78">
    <property type="entry name" value="OS12G0587133 PROTEIN"/>
    <property type="match status" value="1"/>
</dbReference>
<dbReference type="Pfam" id="PF13966">
    <property type="entry name" value="zf-RVT"/>
    <property type="match status" value="1"/>
</dbReference>
<dbReference type="InterPro" id="IPR043502">
    <property type="entry name" value="DNA/RNA_pol_sf"/>
</dbReference>
<dbReference type="Pfam" id="PF00078">
    <property type="entry name" value="RVT_1"/>
    <property type="match status" value="1"/>
</dbReference>
<feature type="domain" description="Reverse transcriptase" evidence="1">
    <location>
        <begin position="378"/>
        <end position="473"/>
    </location>
</feature>
<protein>
    <submittedName>
        <fullName evidence="3">Putative ribonuclease H protein</fullName>
    </submittedName>
</protein>
<organism evidence="3 4">
    <name type="scientific">Vitis vinifera</name>
    <name type="common">Grape</name>
    <dbReference type="NCBI Taxonomy" id="29760"/>
    <lineage>
        <taxon>Eukaryota</taxon>
        <taxon>Viridiplantae</taxon>
        <taxon>Streptophyta</taxon>
        <taxon>Embryophyta</taxon>
        <taxon>Tracheophyta</taxon>
        <taxon>Spermatophyta</taxon>
        <taxon>Magnoliopsida</taxon>
        <taxon>eudicotyledons</taxon>
        <taxon>Gunneridae</taxon>
        <taxon>Pentapetalae</taxon>
        <taxon>rosids</taxon>
        <taxon>Vitales</taxon>
        <taxon>Vitaceae</taxon>
        <taxon>Viteae</taxon>
        <taxon>Vitis</taxon>
    </lineage>
</organism>
<dbReference type="EMBL" id="QGNW01000010">
    <property type="protein sequence ID" value="RVX18712.1"/>
    <property type="molecule type" value="Genomic_DNA"/>
</dbReference>
<evidence type="ECO:0000259" key="2">
    <source>
        <dbReference type="Pfam" id="PF13966"/>
    </source>
</evidence>
<dbReference type="InterPro" id="IPR000477">
    <property type="entry name" value="RT_dom"/>
</dbReference>
<dbReference type="Gene3D" id="3.60.10.10">
    <property type="entry name" value="Endonuclease/exonuclease/phosphatase"/>
    <property type="match status" value="1"/>
</dbReference>
<reference evidence="3 4" key="1">
    <citation type="journal article" date="2018" name="PLoS Genet.">
        <title>Population sequencing reveals clonal diversity and ancestral inbreeding in the grapevine cultivar Chardonnay.</title>
        <authorList>
            <person name="Roach M.J."/>
            <person name="Johnson D.L."/>
            <person name="Bohlmann J."/>
            <person name="van Vuuren H.J."/>
            <person name="Jones S.J."/>
            <person name="Pretorius I.S."/>
            <person name="Schmidt S.A."/>
            <person name="Borneman A.R."/>
        </authorList>
    </citation>
    <scope>NUCLEOTIDE SEQUENCE [LARGE SCALE GENOMIC DNA]</scope>
    <source>
        <strain evidence="4">cv. Chardonnay</strain>
        <tissue evidence="3">Leaf</tissue>
    </source>
</reference>
<dbReference type="InterPro" id="IPR036691">
    <property type="entry name" value="Endo/exonu/phosph_ase_sf"/>
</dbReference>
<dbReference type="SUPFAM" id="SSF56219">
    <property type="entry name" value="DNase I-like"/>
    <property type="match status" value="1"/>
</dbReference>
<feature type="domain" description="Reverse transcriptase zinc-binding" evidence="2">
    <location>
        <begin position="731"/>
        <end position="784"/>
    </location>
</feature>
<evidence type="ECO:0000259" key="1">
    <source>
        <dbReference type="Pfam" id="PF00078"/>
    </source>
</evidence>
<dbReference type="InterPro" id="IPR026960">
    <property type="entry name" value="RVT-Znf"/>
</dbReference>
<name>A0A438KBW4_VITVI</name>
<gene>
    <name evidence="3" type="primary">VvCHDp000001_666</name>
    <name evidence="3" type="ORF">CK203_007169</name>
</gene>
<evidence type="ECO:0000313" key="3">
    <source>
        <dbReference type="EMBL" id="RVX18712.1"/>
    </source>
</evidence>
<dbReference type="Proteomes" id="UP000288805">
    <property type="component" value="Unassembled WGS sequence"/>
</dbReference>
<dbReference type="AlphaFoldDB" id="A0A438KBW4"/>
<dbReference type="CDD" id="cd01650">
    <property type="entry name" value="RT_nLTR_like"/>
    <property type="match status" value="1"/>
</dbReference>